<evidence type="ECO:0000256" key="1">
    <source>
        <dbReference type="ARBA" id="ARBA00007435"/>
    </source>
</evidence>
<dbReference type="InterPro" id="IPR035901">
    <property type="entry name" value="GIY-YIG_endonuc_sf"/>
</dbReference>
<dbReference type="AlphaFoldDB" id="C0C229"/>
<dbReference type="InterPro" id="IPR000305">
    <property type="entry name" value="GIY-YIG_endonuc"/>
</dbReference>
<comment type="caution">
    <text evidence="3">The sequence shown here is derived from an EMBL/GenBank/DDBJ whole genome shotgun (WGS) entry which is preliminary data.</text>
</comment>
<organism evidence="3 4">
    <name type="scientific">[Clostridium] hylemonae DSM 15053</name>
    <dbReference type="NCBI Taxonomy" id="553973"/>
    <lineage>
        <taxon>Bacteria</taxon>
        <taxon>Bacillati</taxon>
        <taxon>Bacillota</taxon>
        <taxon>Clostridia</taxon>
        <taxon>Lachnospirales</taxon>
        <taxon>Lachnospiraceae</taxon>
    </lineage>
</organism>
<dbReference type="STRING" id="553973.CLOHYLEM_06200"/>
<accession>C0C229</accession>
<dbReference type="Pfam" id="PF01541">
    <property type="entry name" value="GIY-YIG"/>
    <property type="match status" value="1"/>
</dbReference>
<dbReference type="Gene3D" id="3.40.1440.10">
    <property type="entry name" value="GIY-YIG endonuclease"/>
    <property type="match status" value="1"/>
</dbReference>
<reference evidence="3" key="2">
    <citation type="submission" date="2013-06" db="EMBL/GenBank/DDBJ databases">
        <title>Draft genome sequence of Clostridium hylemonae (DSM 15053).</title>
        <authorList>
            <person name="Sudarsanam P."/>
            <person name="Ley R."/>
            <person name="Guruge J."/>
            <person name="Turnbaugh P.J."/>
            <person name="Mahowald M."/>
            <person name="Liep D."/>
            <person name="Gordon J."/>
        </authorList>
    </citation>
    <scope>NUCLEOTIDE SEQUENCE</scope>
    <source>
        <strain evidence="3">DSM 15053</strain>
    </source>
</reference>
<dbReference type="HOGENOM" id="CLU_135650_0_3_9"/>
<dbReference type="CDD" id="cd10456">
    <property type="entry name" value="GIY-YIG_UPF0213"/>
    <property type="match status" value="1"/>
</dbReference>
<comment type="similarity">
    <text evidence="1">Belongs to the UPF0213 family.</text>
</comment>
<dbReference type="PROSITE" id="PS50164">
    <property type="entry name" value="GIY_YIG"/>
    <property type="match status" value="1"/>
</dbReference>
<keyword evidence="4" id="KW-1185">Reference proteome</keyword>
<dbReference type="PANTHER" id="PTHR34477">
    <property type="entry name" value="UPF0213 PROTEIN YHBQ"/>
    <property type="match status" value="1"/>
</dbReference>
<dbReference type="SUPFAM" id="SSF82771">
    <property type="entry name" value="GIY-YIG endonuclease"/>
    <property type="match status" value="1"/>
</dbReference>
<dbReference type="EMBL" id="ABYI02000022">
    <property type="protein sequence ID" value="EEG74193.1"/>
    <property type="molecule type" value="Genomic_DNA"/>
</dbReference>
<gene>
    <name evidence="3" type="ORF">CLOHYLEM_06200</name>
</gene>
<dbReference type="PANTHER" id="PTHR34477:SF1">
    <property type="entry name" value="UPF0213 PROTEIN YHBQ"/>
    <property type="match status" value="1"/>
</dbReference>
<sequence length="106" mass="12638">MSPAVAKYKDKAYNKRHQLKGFCFMNYTYILKCKDGTLYTGWTNDLDKRVKAHNSGKGSKYTRVRRPVELVYYEEFRTKEEAMSREYAIKHMRREEKEVLVKEAGK</sequence>
<evidence type="ECO:0000313" key="3">
    <source>
        <dbReference type="EMBL" id="EEG74193.1"/>
    </source>
</evidence>
<dbReference type="InterPro" id="IPR050190">
    <property type="entry name" value="UPF0213_domain"/>
</dbReference>
<name>C0C229_9FIRM</name>
<evidence type="ECO:0000313" key="4">
    <source>
        <dbReference type="Proteomes" id="UP000004893"/>
    </source>
</evidence>
<reference evidence="3" key="1">
    <citation type="submission" date="2009-02" db="EMBL/GenBank/DDBJ databases">
        <authorList>
            <person name="Fulton L."/>
            <person name="Clifton S."/>
            <person name="Fulton B."/>
            <person name="Xu J."/>
            <person name="Minx P."/>
            <person name="Pepin K.H."/>
            <person name="Johnson M."/>
            <person name="Bhonagiri V."/>
            <person name="Nash W.E."/>
            <person name="Mardis E.R."/>
            <person name="Wilson R.K."/>
        </authorList>
    </citation>
    <scope>NUCLEOTIDE SEQUENCE [LARGE SCALE GENOMIC DNA]</scope>
    <source>
        <strain evidence="3">DSM 15053</strain>
    </source>
</reference>
<feature type="domain" description="GIY-YIG" evidence="2">
    <location>
        <begin position="24"/>
        <end position="99"/>
    </location>
</feature>
<protein>
    <submittedName>
        <fullName evidence="3">GIY-YIG catalytic domain protein</fullName>
    </submittedName>
</protein>
<dbReference type="eggNOG" id="COG2827">
    <property type="taxonomic scope" value="Bacteria"/>
</dbReference>
<proteinExistence type="inferred from homology"/>
<dbReference type="SMART" id="SM00465">
    <property type="entry name" value="GIYc"/>
    <property type="match status" value="1"/>
</dbReference>
<evidence type="ECO:0000259" key="2">
    <source>
        <dbReference type="PROSITE" id="PS50164"/>
    </source>
</evidence>
<dbReference type="Proteomes" id="UP000004893">
    <property type="component" value="Unassembled WGS sequence"/>
</dbReference>